<evidence type="ECO:0000256" key="3">
    <source>
        <dbReference type="ARBA" id="ARBA00023136"/>
    </source>
</evidence>
<dbReference type="InterPro" id="IPR007274">
    <property type="entry name" value="Cop_transporter"/>
</dbReference>
<keyword evidence="1 4" id="KW-0812">Transmembrane</keyword>
<keyword evidence="4" id="KW-0813">Transport</keyword>
<dbReference type="Proteomes" id="UP000765509">
    <property type="component" value="Unassembled WGS sequence"/>
</dbReference>
<dbReference type="AlphaFoldDB" id="A0A9Q3JW65"/>
<evidence type="ECO:0000313" key="5">
    <source>
        <dbReference type="EMBL" id="MBW0569788.1"/>
    </source>
</evidence>
<dbReference type="Pfam" id="PF04145">
    <property type="entry name" value="Ctr"/>
    <property type="match status" value="1"/>
</dbReference>
<dbReference type="GO" id="GO:0005375">
    <property type="term" value="F:copper ion transmembrane transporter activity"/>
    <property type="evidence" value="ECO:0007669"/>
    <property type="project" value="UniProtKB-UniRule"/>
</dbReference>
<sequence>IPSSPSQLLKSNNPKPHGQIIVPRSIQLTRSLLYVSNIALSFFLMLVIMTYNAQIILAVLAGAFVGHFIFHRQLTNNESNRGMACH</sequence>
<reference evidence="5" key="1">
    <citation type="submission" date="2021-03" db="EMBL/GenBank/DDBJ databases">
        <title>Draft genome sequence of rust myrtle Austropuccinia psidii MF-1, a brazilian biotype.</title>
        <authorList>
            <person name="Quecine M.C."/>
            <person name="Pachon D.M.R."/>
            <person name="Bonatelli M.L."/>
            <person name="Correr F.H."/>
            <person name="Franceschini L.M."/>
            <person name="Leite T.F."/>
            <person name="Margarido G.R.A."/>
            <person name="Almeida C.A."/>
            <person name="Ferrarezi J.A."/>
            <person name="Labate C.A."/>
        </authorList>
    </citation>
    <scope>NUCLEOTIDE SEQUENCE</scope>
    <source>
        <strain evidence="5">MF-1</strain>
    </source>
</reference>
<evidence type="ECO:0000256" key="1">
    <source>
        <dbReference type="ARBA" id="ARBA00022692"/>
    </source>
</evidence>
<dbReference type="OrthoDB" id="161814at2759"/>
<dbReference type="PANTHER" id="PTHR12483:SF115">
    <property type="entry name" value="COPPER TRANSPORT PROTEIN"/>
    <property type="match status" value="1"/>
</dbReference>
<comment type="caution">
    <text evidence="5">The sequence shown here is derived from an EMBL/GenBank/DDBJ whole genome shotgun (WGS) entry which is preliminary data.</text>
</comment>
<evidence type="ECO:0000256" key="2">
    <source>
        <dbReference type="ARBA" id="ARBA00022989"/>
    </source>
</evidence>
<keyword evidence="2 4" id="KW-1133">Transmembrane helix</keyword>
<organism evidence="5 6">
    <name type="scientific">Austropuccinia psidii MF-1</name>
    <dbReference type="NCBI Taxonomy" id="1389203"/>
    <lineage>
        <taxon>Eukaryota</taxon>
        <taxon>Fungi</taxon>
        <taxon>Dikarya</taxon>
        <taxon>Basidiomycota</taxon>
        <taxon>Pucciniomycotina</taxon>
        <taxon>Pucciniomycetes</taxon>
        <taxon>Pucciniales</taxon>
        <taxon>Sphaerophragmiaceae</taxon>
        <taxon>Austropuccinia</taxon>
    </lineage>
</organism>
<keyword evidence="4" id="KW-0186">Copper</keyword>
<name>A0A9Q3JW65_9BASI</name>
<keyword evidence="6" id="KW-1185">Reference proteome</keyword>
<accession>A0A9Q3JW65</accession>
<keyword evidence="4" id="KW-0406">Ion transport</keyword>
<protein>
    <recommendedName>
        <fullName evidence="4">Copper transport protein</fullName>
    </recommendedName>
</protein>
<feature type="transmembrane region" description="Helical" evidence="4">
    <location>
        <begin position="31"/>
        <end position="49"/>
    </location>
</feature>
<evidence type="ECO:0000313" key="6">
    <source>
        <dbReference type="Proteomes" id="UP000765509"/>
    </source>
</evidence>
<dbReference type="EMBL" id="AVOT02085027">
    <property type="protein sequence ID" value="MBW0569788.1"/>
    <property type="molecule type" value="Genomic_DNA"/>
</dbReference>
<feature type="non-terminal residue" evidence="5">
    <location>
        <position position="1"/>
    </location>
</feature>
<feature type="transmembrane region" description="Helical" evidence="4">
    <location>
        <begin position="55"/>
        <end position="71"/>
    </location>
</feature>
<gene>
    <name evidence="5" type="ORF">O181_109503</name>
</gene>
<evidence type="ECO:0000256" key="4">
    <source>
        <dbReference type="RuleBase" id="RU367022"/>
    </source>
</evidence>
<dbReference type="GO" id="GO:0016020">
    <property type="term" value="C:membrane"/>
    <property type="evidence" value="ECO:0007669"/>
    <property type="project" value="UniProtKB-SubCell"/>
</dbReference>
<dbReference type="PANTHER" id="PTHR12483">
    <property type="entry name" value="SOLUTE CARRIER FAMILY 31 COPPER TRANSPORTERS"/>
    <property type="match status" value="1"/>
</dbReference>
<keyword evidence="3 4" id="KW-0472">Membrane</keyword>
<comment type="similarity">
    <text evidence="4">Belongs to the copper transporter (Ctr) (TC 1.A.56) family. SLC31A subfamily.</text>
</comment>
<comment type="subcellular location">
    <subcellularLocation>
        <location evidence="4">Membrane</location>
        <topology evidence="4">Multi-pass membrane protein</topology>
    </subcellularLocation>
</comment>
<proteinExistence type="inferred from homology"/>
<keyword evidence="4" id="KW-0187">Copper transport</keyword>